<comment type="similarity">
    <text evidence="1">Belongs to the leucine-binding protein family.</text>
</comment>
<evidence type="ECO:0000259" key="4">
    <source>
        <dbReference type="Pfam" id="PF13458"/>
    </source>
</evidence>
<dbReference type="Gene3D" id="3.40.50.2300">
    <property type="match status" value="2"/>
</dbReference>
<reference evidence="5" key="1">
    <citation type="journal article" date="2014" name="Int. J. Syst. Evol. Microbiol.">
        <title>Complete genome sequence of Corynebacterium casei LMG S-19264T (=DSM 44701T), isolated from a smear-ripened cheese.</title>
        <authorList>
            <consortium name="US DOE Joint Genome Institute (JGI-PGF)"/>
            <person name="Walter F."/>
            <person name="Albersmeier A."/>
            <person name="Kalinowski J."/>
            <person name="Ruckert C."/>
        </authorList>
    </citation>
    <scope>NUCLEOTIDE SEQUENCE</scope>
    <source>
        <strain evidence="5">CGMCC 1.12919</strain>
    </source>
</reference>
<evidence type="ECO:0000256" key="3">
    <source>
        <dbReference type="SAM" id="SignalP"/>
    </source>
</evidence>
<evidence type="ECO:0000313" key="5">
    <source>
        <dbReference type="EMBL" id="GGC93989.1"/>
    </source>
</evidence>
<organism evidence="5 6">
    <name type="scientific">Chelatococcus reniformis</name>
    <dbReference type="NCBI Taxonomy" id="1494448"/>
    <lineage>
        <taxon>Bacteria</taxon>
        <taxon>Pseudomonadati</taxon>
        <taxon>Pseudomonadota</taxon>
        <taxon>Alphaproteobacteria</taxon>
        <taxon>Hyphomicrobiales</taxon>
        <taxon>Chelatococcaceae</taxon>
        <taxon>Chelatococcus</taxon>
    </lineage>
</organism>
<proteinExistence type="inferred from homology"/>
<gene>
    <name evidence="5" type="ORF">GCM10010994_59720</name>
</gene>
<dbReference type="AlphaFoldDB" id="A0A916UYF6"/>
<dbReference type="PANTHER" id="PTHR47235:SF1">
    <property type="entry name" value="BLR6548 PROTEIN"/>
    <property type="match status" value="1"/>
</dbReference>
<name>A0A916UYF6_9HYPH</name>
<protein>
    <submittedName>
        <fullName evidence="5">Branched-chain amino acid ABC transporter substrate-binding protein</fullName>
    </submittedName>
</protein>
<evidence type="ECO:0000313" key="6">
    <source>
        <dbReference type="Proteomes" id="UP000637002"/>
    </source>
</evidence>
<dbReference type="InterPro" id="IPR028081">
    <property type="entry name" value="Leu-bd"/>
</dbReference>
<accession>A0A916UYF6</accession>
<reference evidence="5" key="2">
    <citation type="submission" date="2020-09" db="EMBL/GenBank/DDBJ databases">
        <authorList>
            <person name="Sun Q."/>
            <person name="Zhou Y."/>
        </authorList>
    </citation>
    <scope>NUCLEOTIDE SEQUENCE</scope>
    <source>
        <strain evidence="5">CGMCC 1.12919</strain>
    </source>
</reference>
<dbReference type="Pfam" id="PF13458">
    <property type="entry name" value="Peripla_BP_6"/>
    <property type="match status" value="1"/>
</dbReference>
<feature type="chain" id="PRO_5036771240" evidence="3">
    <location>
        <begin position="29"/>
        <end position="410"/>
    </location>
</feature>
<feature type="signal peptide" evidence="3">
    <location>
        <begin position="1"/>
        <end position="28"/>
    </location>
</feature>
<dbReference type="SUPFAM" id="SSF53822">
    <property type="entry name" value="Periplasmic binding protein-like I"/>
    <property type="match status" value="1"/>
</dbReference>
<dbReference type="RefSeq" id="WP_188612844.1">
    <property type="nucleotide sequence ID" value="NZ_BMGG01000015.1"/>
</dbReference>
<dbReference type="Proteomes" id="UP000637002">
    <property type="component" value="Unassembled WGS sequence"/>
</dbReference>
<evidence type="ECO:0000256" key="1">
    <source>
        <dbReference type="ARBA" id="ARBA00010062"/>
    </source>
</evidence>
<comment type="caution">
    <text evidence="5">The sequence shown here is derived from an EMBL/GenBank/DDBJ whole genome shotgun (WGS) entry which is preliminary data.</text>
</comment>
<keyword evidence="6" id="KW-1185">Reference proteome</keyword>
<evidence type="ECO:0000256" key="2">
    <source>
        <dbReference type="ARBA" id="ARBA00022729"/>
    </source>
</evidence>
<dbReference type="PANTHER" id="PTHR47235">
    <property type="entry name" value="BLR6548 PROTEIN"/>
    <property type="match status" value="1"/>
</dbReference>
<dbReference type="EMBL" id="BMGG01000015">
    <property type="protein sequence ID" value="GGC93989.1"/>
    <property type="molecule type" value="Genomic_DNA"/>
</dbReference>
<sequence length="410" mass="44970">MRNIELSRLATFAGCLAFAVSFNGLAHAQKKYDPGANDTEIKIGNICAYSGPASAYATVCRIEAAYFRKINDEGGINGRKINFISYDDAYSPPKAVEQARKLVEGDEVLLIFNPVGTASNAAIQKYMNAKKVPQLFPASGATKWGNPKAYPWTMGWQPTFRNEGIIYAKMILRDQPNAKVGILYQNDDLGKDYLAGVKDGLGDKAKAMIVAEASYELADATIDSPLLRIKAAGADVLLNFTTSKFAVQAIRKVAEMTWKPVHYLASVSQSVGGVMKPAGLESGKGIISSYYLKDPTDPAWNRNDAMIKWSTFLDKYFPEADRSNVLNVYGYAVAQTLVYVLRQSGDDLTRENIMKQAANIKDLRLQTLLPGIIIGTSPTDYYPIKALQPLRFDGEKWVPFGSVLVGATEK</sequence>
<dbReference type="CDD" id="cd06343">
    <property type="entry name" value="PBP1_ABC_ligand_binding-like"/>
    <property type="match status" value="1"/>
</dbReference>
<feature type="domain" description="Leucine-binding protein" evidence="4">
    <location>
        <begin position="40"/>
        <end position="361"/>
    </location>
</feature>
<keyword evidence="2 3" id="KW-0732">Signal</keyword>
<dbReference type="InterPro" id="IPR028082">
    <property type="entry name" value="Peripla_BP_I"/>
</dbReference>